<keyword evidence="2 4" id="KW-0808">Transferase</keyword>
<dbReference type="Pfam" id="PF13649">
    <property type="entry name" value="Methyltransf_25"/>
    <property type="match status" value="1"/>
</dbReference>
<dbReference type="Gene3D" id="3.40.50.150">
    <property type="entry name" value="Vaccinia Virus protein VP39"/>
    <property type="match status" value="1"/>
</dbReference>
<comment type="caution">
    <text evidence="4">The sequence shown here is derived from an EMBL/GenBank/DDBJ whole genome shotgun (WGS) entry which is preliminary data.</text>
</comment>
<dbReference type="PANTHER" id="PTHR43861:SF1">
    <property type="entry name" value="TRANS-ACONITATE 2-METHYLTRANSFERASE"/>
    <property type="match status" value="1"/>
</dbReference>
<accession>A0A3N1PEL4</accession>
<evidence type="ECO:0000259" key="3">
    <source>
        <dbReference type="Pfam" id="PF13649"/>
    </source>
</evidence>
<dbReference type="STRING" id="584787.GCA_001247655_01691"/>
<keyword evidence="5" id="KW-1185">Reference proteome</keyword>
<protein>
    <submittedName>
        <fullName evidence="4">Methyltransferase family protein</fullName>
    </submittedName>
</protein>
<gene>
    <name evidence="4" type="ORF">EDC28_101100</name>
</gene>
<evidence type="ECO:0000256" key="2">
    <source>
        <dbReference type="ARBA" id="ARBA00022679"/>
    </source>
</evidence>
<dbReference type="GO" id="GO:0032259">
    <property type="term" value="P:methylation"/>
    <property type="evidence" value="ECO:0007669"/>
    <property type="project" value="UniProtKB-KW"/>
</dbReference>
<keyword evidence="1 4" id="KW-0489">Methyltransferase</keyword>
<dbReference type="EMBL" id="RJUL01000001">
    <property type="protein sequence ID" value="ROQ30414.1"/>
    <property type="molecule type" value="Genomic_DNA"/>
</dbReference>
<evidence type="ECO:0000313" key="4">
    <source>
        <dbReference type="EMBL" id="ROQ30414.1"/>
    </source>
</evidence>
<reference evidence="4 5" key="1">
    <citation type="submission" date="2018-11" db="EMBL/GenBank/DDBJ databases">
        <title>Genomic Encyclopedia of Type Strains, Phase IV (KMG-IV): sequencing the most valuable type-strain genomes for metagenomic binning, comparative biology and taxonomic classification.</title>
        <authorList>
            <person name="Goeker M."/>
        </authorList>
    </citation>
    <scope>NUCLEOTIDE SEQUENCE [LARGE SCALE GENOMIC DNA]</scope>
    <source>
        <strain evidence="4 5">DSM 21945</strain>
    </source>
</reference>
<dbReference type="GO" id="GO:0008168">
    <property type="term" value="F:methyltransferase activity"/>
    <property type="evidence" value="ECO:0007669"/>
    <property type="project" value="UniProtKB-KW"/>
</dbReference>
<feature type="domain" description="Methyltransferase" evidence="3">
    <location>
        <begin position="51"/>
        <end position="140"/>
    </location>
</feature>
<evidence type="ECO:0000313" key="5">
    <source>
        <dbReference type="Proteomes" id="UP000268033"/>
    </source>
</evidence>
<dbReference type="RefSeq" id="WP_123420308.1">
    <property type="nucleotide sequence ID" value="NZ_RJUL01000001.1"/>
</dbReference>
<sequence>MSVTPEELGRQLRQPEGALGLKVAEGMNKTNAQIIQYCQEALALVDGEQLLEVGPGNGAHAADLLAGLPHCRYLGLDSASAMVAAAREKPHPQLAFMEGDLLAFTPAQLFDKVLTINTAYFWQPLAPALAQLNRCLKLGGTLVLGVRSRATMAGQPQFAEGFCFFDGPELASALESCGFRVSWQKRPERSVTILGNVLEKEALIFTAIKEAAC</sequence>
<proteinExistence type="predicted"/>
<evidence type="ECO:0000256" key="1">
    <source>
        <dbReference type="ARBA" id="ARBA00022603"/>
    </source>
</evidence>
<dbReference type="InterPro" id="IPR041698">
    <property type="entry name" value="Methyltransf_25"/>
</dbReference>
<dbReference type="InterPro" id="IPR029063">
    <property type="entry name" value="SAM-dependent_MTases_sf"/>
</dbReference>
<dbReference type="Proteomes" id="UP000268033">
    <property type="component" value="Unassembled WGS sequence"/>
</dbReference>
<dbReference type="CDD" id="cd02440">
    <property type="entry name" value="AdoMet_MTases"/>
    <property type="match status" value="1"/>
</dbReference>
<organism evidence="4 5">
    <name type="scientific">Gallaecimonas pentaromativorans</name>
    <dbReference type="NCBI Taxonomy" id="584787"/>
    <lineage>
        <taxon>Bacteria</taxon>
        <taxon>Pseudomonadati</taxon>
        <taxon>Pseudomonadota</taxon>
        <taxon>Gammaproteobacteria</taxon>
        <taxon>Enterobacterales</taxon>
        <taxon>Gallaecimonadaceae</taxon>
        <taxon>Gallaecimonas</taxon>
    </lineage>
</organism>
<dbReference type="PANTHER" id="PTHR43861">
    <property type="entry name" value="TRANS-ACONITATE 2-METHYLTRANSFERASE-RELATED"/>
    <property type="match status" value="1"/>
</dbReference>
<dbReference type="AlphaFoldDB" id="A0A3N1PEL4"/>
<dbReference type="SUPFAM" id="SSF53335">
    <property type="entry name" value="S-adenosyl-L-methionine-dependent methyltransferases"/>
    <property type="match status" value="1"/>
</dbReference>
<name>A0A3N1PEL4_9GAMM</name>